<evidence type="ECO:0000313" key="4">
    <source>
        <dbReference type="Proteomes" id="UP000716322"/>
    </source>
</evidence>
<sequence length="149" mass="16540">MAEEQDDQIEALIREIAQKHGIVVGRDDPIFVLQTINHRLMQDSAKAQRAQIEGLKEEMEALAQRWGLDAKEKSERVLNASLVAGKQAMAQLMEEGTRTSARVLVNELDDLLARLAQPLREARQLAVFNVVASCITLLAAVVALWGTLR</sequence>
<organism evidence="3 4">
    <name type="scientific">Telluria antibiotica</name>
    <dbReference type="NCBI Taxonomy" id="2717319"/>
    <lineage>
        <taxon>Bacteria</taxon>
        <taxon>Pseudomonadati</taxon>
        <taxon>Pseudomonadota</taxon>
        <taxon>Betaproteobacteria</taxon>
        <taxon>Burkholderiales</taxon>
        <taxon>Oxalobacteraceae</taxon>
        <taxon>Telluria group</taxon>
        <taxon>Telluria</taxon>
    </lineage>
</organism>
<feature type="coiled-coil region" evidence="1">
    <location>
        <begin position="38"/>
        <end position="65"/>
    </location>
</feature>
<keyword evidence="2" id="KW-1133">Transmembrane helix</keyword>
<keyword evidence="2" id="KW-0812">Transmembrane</keyword>
<dbReference type="InterPro" id="IPR028140">
    <property type="entry name" value="TraM"/>
</dbReference>
<evidence type="ECO:0000313" key="3">
    <source>
        <dbReference type="EMBL" id="NIA56976.1"/>
    </source>
</evidence>
<protein>
    <submittedName>
        <fullName evidence="3">Conjugal transfer protein TraM</fullName>
    </submittedName>
</protein>
<accession>A0ABX0PHQ1</accession>
<dbReference type="Proteomes" id="UP000716322">
    <property type="component" value="Unassembled WGS sequence"/>
</dbReference>
<reference evidence="3 4" key="1">
    <citation type="submission" date="2020-03" db="EMBL/GenBank/DDBJ databases">
        <title>Genome sequence of strain Massilia sp. TW-1.</title>
        <authorList>
            <person name="Chaudhary D.K."/>
        </authorList>
    </citation>
    <scope>NUCLEOTIDE SEQUENCE [LARGE SCALE GENOMIC DNA]</scope>
    <source>
        <strain evidence="3 4">TW-1</strain>
    </source>
</reference>
<name>A0ABX0PHQ1_9BURK</name>
<proteinExistence type="predicted"/>
<comment type="caution">
    <text evidence="3">The sequence shown here is derived from an EMBL/GenBank/DDBJ whole genome shotgun (WGS) entry which is preliminary data.</text>
</comment>
<gene>
    <name evidence="3" type="ORF">HAV22_25455</name>
</gene>
<keyword evidence="2" id="KW-0472">Membrane</keyword>
<keyword evidence="1" id="KW-0175">Coiled coil</keyword>
<feature type="transmembrane region" description="Helical" evidence="2">
    <location>
        <begin position="125"/>
        <end position="148"/>
    </location>
</feature>
<dbReference type="Pfam" id="PF11657">
    <property type="entry name" value="Activator-TraM"/>
    <property type="match status" value="1"/>
</dbReference>
<evidence type="ECO:0000256" key="1">
    <source>
        <dbReference type="SAM" id="Coils"/>
    </source>
</evidence>
<evidence type="ECO:0000256" key="2">
    <source>
        <dbReference type="SAM" id="Phobius"/>
    </source>
</evidence>
<dbReference type="NCBIfam" id="NF010470">
    <property type="entry name" value="PRK13895.1"/>
    <property type="match status" value="1"/>
</dbReference>
<dbReference type="EMBL" id="JAAQOM010000018">
    <property type="protein sequence ID" value="NIA56976.1"/>
    <property type="molecule type" value="Genomic_DNA"/>
</dbReference>
<keyword evidence="4" id="KW-1185">Reference proteome</keyword>
<dbReference type="RefSeq" id="WP_166863107.1">
    <property type="nucleotide sequence ID" value="NZ_JAAQOM010000018.1"/>
</dbReference>